<evidence type="ECO:0000313" key="9">
    <source>
        <dbReference type="Proteomes" id="UP000011116"/>
    </source>
</evidence>
<feature type="compositionally biased region" description="Polar residues" evidence="6">
    <location>
        <begin position="373"/>
        <end position="388"/>
    </location>
</feature>
<dbReference type="Gramene" id="HORVU.MOREX.r3.5HG0432920.1">
    <property type="protein sequence ID" value="HORVU.MOREX.r3.5HG0432920.1.CDS1"/>
    <property type="gene ID" value="HORVU.MOREX.r3.5HG0432920"/>
</dbReference>
<keyword evidence="3" id="KW-0238">DNA-binding</keyword>
<dbReference type="GO" id="GO:0006355">
    <property type="term" value="P:regulation of DNA-templated transcription"/>
    <property type="evidence" value="ECO:0007669"/>
    <property type="project" value="InterPro"/>
</dbReference>
<evidence type="ECO:0000313" key="8">
    <source>
        <dbReference type="EnsemblPlants" id="HORVU.MOREX.r3.5HG0432920.1.CDS1"/>
    </source>
</evidence>
<reference evidence="8" key="3">
    <citation type="submission" date="2022-01" db="UniProtKB">
        <authorList>
            <consortium name="EnsemblPlants"/>
        </authorList>
    </citation>
    <scope>IDENTIFICATION</scope>
    <source>
        <strain evidence="8">subsp. vulgare</strain>
    </source>
</reference>
<dbReference type="EnsemblPlants" id="HORVU.MOREX.r3.5HG0432920.1">
    <property type="protein sequence ID" value="HORVU.MOREX.r3.5HG0432920.1.CDS1"/>
    <property type="gene ID" value="HORVU.MOREX.r3.5HG0432920"/>
</dbReference>
<dbReference type="Pfam" id="PF02365">
    <property type="entry name" value="NAM"/>
    <property type="match status" value="1"/>
</dbReference>
<keyword evidence="4" id="KW-0804">Transcription</keyword>
<keyword evidence="5" id="KW-0539">Nucleus</keyword>
<evidence type="ECO:0000256" key="6">
    <source>
        <dbReference type="SAM" id="MobiDB-lite"/>
    </source>
</evidence>
<dbReference type="Proteomes" id="UP000011116">
    <property type="component" value="Chromosome 5H"/>
</dbReference>
<dbReference type="PANTHER" id="PTHR31719:SF179">
    <property type="entry name" value="OS08G0148400 PROTEIN"/>
    <property type="match status" value="1"/>
</dbReference>
<evidence type="ECO:0000259" key="7">
    <source>
        <dbReference type="PROSITE" id="PS51005"/>
    </source>
</evidence>
<accession>A0A8I6XKG9</accession>
<dbReference type="InterPro" id="IPR036093">
    <property type="entry name" value="NAC_dom_sf"/>
</dbReference>
<feature type="domain" description="NAC" evidence="7">
    <location>
        <begin position="11"/>
        <end position="161"/>
    </location>
</feature>
<keyword evidence="9" id="KW-1185">Reference proteome</keyword>
<protein>
    <recommendedName>
        <fullName evidence="7">NAC domain-containing protein</fullName>
    </recommendedName>
</protein>
<reference evidence="9" key="1">
    <citation type="journal article" date="2012" name="Nature">
        <title>A physical, genetic and functional sequence assembly of the barley genome.</title>
        <authorList>
            <consortium name="The International Barley Genome Sequencing Consortium"/>
            <person name="Mayer K.F."/>
            <person name="Waugh R."/>
            <person name="Brown J.W."/>
            <person name="Schulman A."/>
            <person name="Langridge P."/>
            <person name="Platzer M."/>
            <person name="Fincher G.B."/>
            <person name="Muehlbauer G.J."/>
            <person name="Sato K."/>
            <person name="Close T.J."/>
            <person name="Wise R.P."/>
            <person name="Stein N."/>
        </authorList>
    </citation>
    <scope>NUCLEOTIDE SEQUENCE [LARGE SCALE GENOMIC DNA]</scope>
    <source>
        <strain evidence="9">cv. Morex</strain>
    </source>
</reference>
<comment type="subcellular location">
    <subcellularLocation>
        <location evidence="1">Nucleus</location>
    </subcellularLocation>
</comment>
<dbReference type="Gene3D" id="2.170.150.80">
    <property type="entry name" value="NAC domain"/>
    <property type="match status" value="1"/>
</dbReference>
<dbReference type="PROSITE" id="PS51005">
    <property type="entry name" value="NAC"/>
    <property type="match status" value="1"/>
</dbReference>
<dbReference type="GO" id="GO:0005634">
    <property type="term" value="C:nucleus"/>
    <property type="evidence" value="ECO:0007669"/>
    <property type="project" value="UniProtKB-SubCell"/>
</dbReference>
<dbReference type="AlphaFoldDB" id="A0A8I6XKG9"/>
<feature type="compositionally biased region" description="Basic residues" evidence="6">
    <location>
        <begin position="336"/>
        <end position="347"/>
    </location>
</feature>
<dbReference type="GO" id="GO:0003677">
    <property type="term" value="F:DNA binding"/>
    <property type="evidence" value="ECO:0007669"/>
    <property type="project" value="UniProtKB-KW"/>
</dbReference>
<evidence type="ECO:0000256" key="1">
    <source>
        <dbReference type="ARBA" id="ARBA00004123"/>
    </source>
</evidence>
<evidence type="ECO:0000256" key="3">
    <source>
        <dbReference type="ARBA" id="ARBA00023125"/>
    </source>
</evidence>
<evidence type="ECO:0000256" key="2">
    <source>
        <dbReference type="ARBA" id="ARBA00023015"/>
    </source>
</evidence>
<dbReference type="InterPro" id="IPR003441">
    <property type="entry name" value="NAC-dom"/>
</dbReference>
<feature type="region of interest" description="Disordered" evidence="6">
    <location>
        <begin position="328"/>
        <end position="354"/>
    </location>
</feature>
<dbReference type="SUPFAM" id="SSF101941">
    <property type="entry name" value="NAC domain"/>
    <property type="match status" value="1"/>
</dbReference>
<evidence type="ECO:0000256" key="5">
    <source>
        <dbReference type="ARBA" id="ARBA00023242"/>
    </source>
</evidence>
<sequence>MATAAATHAALRVGMKFNPTPRDAIGFYLRRRVLGQPLPDTAGVIHEARVYGSEPKDLAAAFPRLPGTHERFFFTTCKRQKAGRGYRISRTVGAGGWIPNAKKVVQNDAGETIGFRETLRYSYKDKNRESDWLMEEYHICGLDQFAVVDGEESVLCKVYVLPGLKPGSVTLQQSEAGDSLLAGSGVLGAHATMVAGQQETPRPPQEPRQSQVMQRPAPPRPQEARQPQVIHKPAPPRLQEARQPQVIQKQQVRRALDKRRVAVPATMMTTTSTQQVAKRPAHPIAEPPRPKRIRAAAAAVPASAALSAVNVAVRQAIDGWNSPKRPAFLSAPLPQHHAKATISRRKSNPSLTDLDMDDFARSLETDLDMAADQSTIQQGGHQSTIQEEATQDELASRLEPQPSEVDMSDLLSWFDADAEELPENSEYVQESPHEHQHEHARSLEGLVADERGDDVIAEDLFDALDNIGNDDDLISDSGDKDDWLNLPLSAYSGIMY</sequence>
<feature type="region of interest" description="Disordered" evidence="6">
    <location>
        <begin position="373"/>
        <end position="402"/>
    </location>
</feature>
<reference evidence="8" key="2">
    <citation type="submission" date="2020-10" db="EMBL/GenBank/DDBJ databases">
        <authorList>
            <person name="Scholz U."/>
            <person name="Mascher M."/>
            <person name="Fiebig A."/>
        </authorList>
    </citation>
    <scope>NUCLEOTIDE SEQUENCE [LARGE SCALE GENOMIC DNA]</scope>
    <source>
        <strain evidence="8">cv. Morex</strain>
    </source>
</reference>
<evidence type="ECO:0000256" key="4">
    <source>
        <dbReference type="ARBA" id="ARBA00023163"/>
    </source>
</evidence>
<dbReference type="PANTHER" id="PTHR31719">
    <property type="entry name" value="NAC TRANSCRIPTION FACTOR 56"/>
    <property type="match status" value="1"/>
</dbReference>
<name>A0A8I6XKG9_HORVV</name>
<keyword evidence="2" id="KW-0805">Transcription regulation</keyword>
<proteinExistence type="predicted"/>
<feature type="region of interest" description="Disordered" evidence="6">
    <location>
        <begin position="195"/>
        <end position="254"/>
    </location>
</feature>
<organism evidence="8 9">
    <name type="scientific">Hordeum vulgare subsp. vulgare</name>
    <name type="common">Domesticated barley</name>
    <dbReference type="NCBI Taxonomy" id="112509"/>
    <lineage>
        <taxon>Eukaryota</taxon>
        <taxon>Viridiplantae</taxon>
        <taxon>Streptophyta</taxon>
        <taxon>Embryophyta</taxon>
        <taxon>Tracheophyta</taxon>
        <taxon>Spermatophyta</taxon>
        <taxon>Magnoliopsida</taxon>
        <taxon>Liliopsida</taxon>
        <taxon>Poales</taxon>
        <taxon>Poaceae</taxon>
        <taxon>BOP clade</taxon>
        <taxon>Pooideae</taxon>
        <taxon>Triticodae</taxon>
        <taxon>Triticeae</taxon>
        <taxon>Hordeinae</taxon>
        <taxon>Hordeum</taxon>
    </lineage>
</organism>